<dbReference type="Proteomes" id="UP000663836">
    <property type="component" value="Unassembled WGS sequence"/>
</dbReference>
<dbReference type="AlphaFoldDB" id="A0A819HLK5"/>
<evidence type="ECO:0000313" key="3">
    <source>
        <dbReference type="Proteomes" id="UP000663836"/>
    </source>
</evidence>
<dbReference type="Proteomes" id="UP000663864">
    <property type="component" value="Unassembled WGS sequence"/>
</dbReference>
<accession>A0A819HLK5</accession>
<dbReference type="EMBL" id="CAJOBD010002755">
    <property type="protein sequence ID" value="CAF3905831.1"/>
    <property type="molecule type" value="Genomic_DNA"/>
</dbReference>
<gene>
    <name evidence="2" type="ORF">JBS370_LOCUS21129</name>
    <name evidence="1" type="ORF">ZHD862_LOCUS13048</name>
</gene>
<proteinExistence type="predicted"/>
<sequence length="201" mass="23694">MSFHQRDEIRWNKKGYFERFDGKKYWRKLCVIEGCMKRAKVLNWCKRHYTEQKQKSLITTTTTTTTTPTQVPQQSLVSSITTSTNSNSILSSNLLFQQPHYHHLQAVSQIPMPPPSYLYTSASSLSDQSESIFHVRNEIRLNKRGYREQYDGIGHWRPLCIHEQCLKRAKKLSYCKRHYSEQMNQNQSNSTNIKIETDNKD</sequence>
<evidence type="ECO:0000313" key="2">
    <source>
        <dbReference type="EMBL" id="CAF3905831.1"/>
    </source>
</evidence>
<evidence type="ECO:0000313" key="1">
    <source>
        <dbReference type="EMBL" id="CAF1011299.1"/>
    </source>
</evidence>
<dbReference type="EMBL" id="CAJNOT010000527">
    <property type="protein sequence ID" value="CAF1011299.1"/>
    <property type="molecule type" value="Genomic_DNA"/>
</dbReference>
<reference evidence="2" key="1">
    <citation type="submission" date="2021-02" db="EMBL/GenBank/DDBJ databases">
        <authorList>
            <person name="Nowell W R."/>
        </authorList>
    </citation>
    <scope>NUCLEOTIDE SEQUENCE</scope>
</reference>
<protein>
    <submittedName>
        <fullName evidence="2">Uncharacterized protein</fullName>
    </submittedName>
</protein>
<organism evidence="2 3">
    <name type="scientific">Rotaria sordida</name>
    <dbReference type="NCBI Taxonomy" id="392033"/>
    <lineage>
        <taxon>Eukaryota</taxon>
        <taxon>Metazoa</taxon>
        <taxon>Spiralia</taxon>
        <taxon>Gnathifera</taxon>
        <taxon>Rotifera</taxon>
        <taxon>Eurotatoria</taxon>
        <taxon>Bdelloidea</taxon>
        <taxon>Philodinida</taxon>
        <taxon>Philodinidae</taxon>
        <taxon>Rotaria</taxon>
    </lineage>
</organism>
<comment type="caution">
    <text evidence="2">The sequence shown here is derived from an EMBL/GenBank/DDBJ whole genome shotgun (WGS) entry which is preliminary data.</text>
</comment>
<name>A0A819HLK5_9BILA</name>